<keyword evidence="11" id="KW-0482">Metalloprotease</keyword>
<keyword evidence="7" id="KW-0645">Protease</keyword>
<dbReference type="GO" id="GO:0016020">
    <property type="term" value="C:membrane"/>
    <property type="evidence" value="ECO:0007669"/>
    <property type="project" value="TreeGrafter"/>
</dbReference>
<accession>A0A1I2GT20</accession>
<keyword evidence="8" id="KW-0479">Metal-binding</keyword>
<feature type="domain" description="Peptidase M1 membrane alanine aminopeptidase" evidence="12">
    <location>
        <begin position="19"/>
        <end position="224"/>
    </location>
</feature>
<evidence type="ECO:0000313" key="13">
    <source>
        <dbReference type="EMBL" id="SFF20388.1"/>
    </source>
</evidence>
<dbReference type="AlphaFoldDB" id="A0A1I2GT20"/>
<dbReference type="OrthoDB" id="100605at2"/>
<keyword evidence="10" id="KW-0862">Zinc</keyword>
<protein>
    <recommendedName>
        <fullName evidence="5">Aminopeptidase N</fullName>
        <ecNumber evidence="4">3.4.11.2</ecNumber>
    </recommendedName>
</protein>
<dbReference type="InterPro" id="IPR001930">
    <property type="entry name" value="Peptidase_M1"/>
</dbReference>
<dbReference type="PANTHER" id="PTHR11533">
    <property type="entry name" value="PROTEASE M1 ZINC METALLOPROTEASE"/>
    <property type="match status" value="1"/>
</dbReference>
<organism evidence="13 14">
    <name type="scientific">Thermoflexibacter ruber</name>
    <dbReference type="NCBI Taxonomy" id="1003"/>
    <lineage>
        <taxon>Bacteria</taxon>
        <taxon>Pseudomonadati</taxon>
        <taxon>Bacteroidota</taxon>
        <taxon>Cytophagia</taxon>
        <taxon>Cytophagales</taxon>
        <taxon>Thermoflexibacteraceae</taxon>
        <taxon>Thermoflexibacter</taxon>
    </lineage>
</organism>
<evidence type="ECO:0000256" key="8">
    <source>
        <dbReference type="ARBA" id="ARBA00022723"/>
    </source>
</evidence>
<comment type="similarity">
    <text evidence="3">Belongs to the peptidase M1 family.</text>
</comment>
<evidence type="ECO:0000256" key="9">
    <source>
        <dbReference type="ARBA" id="ARBA00022801"/>
    </source>
</evidence>
<comment type="catalytic activity">
    <reaction evidence="1">
        <text>Release of an N-terminal amino acid, Xaa-|-Yaa- from a peptide, amide or arylamide. Xaa is preferably Ala, but may be most amino acids including Pro (slow action). When a terminal hydrophobic residue is followed by a prolyl residue, the two may be released as an intact Xaa-Pro dipeptide.</text>
        <dbReference type="EC" id="3.4.11.2"/>
    </reaction>
</comment>
<dbReference type="InterPro" id="IPR011989">
    <property type="entry name" value="ARM-like"/>
</dbReference>
<dbReference type="GO" id="GO:0006508">
    <property type="term" value="P:proteolysis"/>
    <property type="evidence" value="ECO:0007669"/>
    <property type="project" value="UniProtKB-KW"/>
</dbReference>
<dbReference type="STRING" id="1003.SAMN04488541_10202"/>
<dbReference type="RefSeq" id="WP_143090905.1">
    <property type="nucleotide sequence ID" value="NZ_FONY01000020.1"/>
</dbReference>
<dbReference type="InterPro" id="IPR016024">
    <property type="entry name" value="ARM-type_fold"/>
</dbReference>
<evidence type="ECO:0000256" key="3">
    <source>
        <dbReference type="ARBA" id="ARBA00010136"/>
    </source>
</evidence>
<evidence type="ECO:0000256" key="4">
    <source>
        <dbReference type="ARBA" id="ARBA00012564"/>
    </source>
</evidence>
<dbReference type="Gene3D" id="1.25.10.10">
    <property type="entry name" value="Leucine-rich Repeat Variant"/>
    <property type="match status" value="1"/>
</dbReference>
<gene>
    <name evidence="13" type="ORF">SAMN04488541_10202</name>
</gene>
<dbReference type="GO" id="GO:0070006">
    <property type="term" value="F:metalloaminopeptidase activity"/>
    <property type="evidence" value="ECO:0007669"/>
    <property type="project" value="TreeGrafter"/>
</dbReference>
<comment type="cofactor">
    <cofactor evidence="2">
        <name>Zn(2+)</name>
        <dbReference type="ChEBI" id="CHEBI:29105"/>
    </cofactor>
</comment>
<dbReference type="Pfam" id="PF01433">
    <property type="entry name" value="Peptidase_M1"/>
    <property type="match status" value="1"/>
</dbReference>
<dbReference type="GO" id="GO:0008270">
    <property type="term" value="F:zinc ion binding"/>
    <property type="evidence" value="ECO:0007669"/>
    <property type="project" value="InterPro"/>
</dbReference>
<dbReference type="GO" id="GO:0016285">
    <property type="term" value="F:alanyl aminopeptidase activity"/>
    <property type="evidence" value="ECO:0007669"/>
    <property type="project" value="UniProtKB-EC"/>
</dbReference>
<dbReference type="SUPFAM" id="SSF55486">
    <property type="entry name" value="Metalloproteases ('zincins'), catalytic domain"/>
    <property type="match status" value="1"/>
</dbReference>
<dbReference type="Gene3D" id="1.10.390.10">
    <property type="entry name" value="Neutral Protease Domain 2"/>
    <property type="match status" value="1"/>
</dbReference>
<dbReference type="Pfam" id="PF13646">
    <property type="entry name" value="HEAT_2"/>
    <property type="match status" value="1"/>
</dbReference>
<evidence type="ECO:0000256" key="2">
    <source>
        <dbReference type="ARBA" id="ARBA00001947"/>
    </source>
</evidence>
<dbReference type="Proteomes" id="UP000199513">
    <property type="component" value="Unassembled WGS sequence"/>
</dbReference>
<dbReference type="PANTHER" id="PTHR11533:SF174">
    <property type="entry name" value="PUROMYCIN-SENSITIVE AMINOPEPTIDASE-RELATED"/>
    <property type="match status" value="1"/>
</dbReference>
<evidence type="ECO:0000256" key="7">
    <source>
        <dbReference type="ARBA" id="ARBA00022670"/>
    </source>
</evidence>
<evidence type="ECO:0000256" key="1">
    <source>
        <dbReference type="ARBA" id="ARBA00000098"/>
    </source>
</evidence>
<evidence type="ECO:0000256" key="10">
    <source>
        <dbReference type="ARBA" id="ARBA00022833"/>
    </source>
</evidence>
<dbReference type="GO" id="GO:0005615">
    <property type="term" value="C:extracellular space"/>
    <property type="evidence" value="ECO:0007669"/>
    <property type="project" value="TreeGrafter"/>
</dbReference>
<dbReference type="EC" id="3.4.11.2" evidence="4"/>
<dbReference type="InterPro" id="IPR027268">
    <property type="entry name" value="Peptidase_M4/M1_CTD_sf"/>
</dbReference>
<dbReference type="InterPro" id="IPR050344">
    <property type="entry name" value="Peptidase_M1_aminopeptidases"/>
</dbReference>
<reference evidence="13 14" key="1">
    <citation type="submission" date="2016-10" db="EMBL/GenBank/DDBJ databases">
        <authorList>
            <person name="de Groot N.N."/>
        </authorList>
    </citation>
    <scope>NUCLEOTIDE SEQUENCE [LARGE SCALE GENOMIC DNA]</scope>
    <source>
        <strain>GEY</strain>
        <strain evidence="14">DSM 9560</strain>
    </source>
</reference>
<dbReference type="EMBL" id="FONY01000020">
    <property type="protein sequence ID" value="SFF20388.1"/>
    <property type="molecule type" value="Genomic_DNA"/>
</dbReference>
<name>A0A1I2GT20_9BACT</name>
<evidence type="ECO:0000256" key="6">
    <source>
        <dbReference type="ARBA" id="ARBA00022438"/>
    </source>
</evidence>
<dbReference type="GO" id="GO:0005737">
    <property type="term" value="C:cytoplasm"/>
    <property type="evidence" value="ECO:0007669"/>
    <property type="project" value="TreeGrafter"/>
</dbReference>
<dbReference type="SUPFAM" id="SSF48371">
    <property type="entry name" value="ARM repeat"/>
    <property type="match status" value="1"/>
</dbReference>
<evidence type="ECO:0000313" key="14">
    <source>
        <dbReference type="Proteomes" id="UP000199513"/>
    </source>
</evidence>
<dbReference type="GO" id="GO:0043171">
    <property type="term" value="P:peptide catabolic process"/>
    <property type="evidence" value="ECO:0007669"/>
    <property type="project" value="TreeGrafter"/>
</dbReference>
<keyword evidence="14" id="KW-1185">Reference proteome</keyword>
<keyword evidence="6 13" id="KW-0031">Aminopeptidase</keyword>
<keyword evidence="9" id="KW-0378">Hydrolase</keyword>
<dbReference type="PRINTS" id="PR00756">
    <property type="entry name" value="ALADIPTASE"/>
</dbReference>
<evidence type="ECO:0000256" key="5">
    <source>
        <dbReference type="ARBA" id="ARBA00015611"/>
    </source>
</evidence>
<evidence type="ECO:0000256" key="11">
    <source>
        <dbReference type="ARBA" id="ARBA00023049"/>
    </source>
</evidence>
<dbReference type="GO" id="GO:0042277">
    <property type="term" value="F:peptide binding"/>
    <property type="evidence" value="ECO:0007669"/>
    <property type="project" value="TreeGrafter"/>
</dbReference>
<proteinExistence type="inferred from homology"/>
<sequence length="574" mass="67344">MSYYVEPEYEQYAKAIFGNTPEMIEFFSKILDYPFPWDKYAQVVVRDYVSGAMENTTATIFYEHLQVNNRYLIDDNHDGIIAHELFHHWFGDLVTTESWANLPLNEAFATYAEYLWNEYKYGNGDADAWWSEELSQYLSEAETKREPLIRYYYLDKEDMFDSHSYAKGGLTLHMLRKLVGDEAFFTALSLYLKKHQYQTAEIHHLRMAFEEVTGEDWNWFFNQWFLSAGHPELTVTDTFANGEVILKVVQNQNLTYSPLYRLPLYVDIWTNGKKARHYIVITQKEQEFRFKTNQQPDLVFFDGETQLVGEVNHERSIEEYIFQYKYSDKYLARIEALVRLSDQINENEQVRETIFLALNDEYWQIRQEAARAFEKYSGEKDTPKYINKLKEIVLKDKKSLVRAVAINALAALDNQSSEIYLQTVNDSSYAVAVNSMYAYANTGGANVQDVIEKFEKEENFLIVRTIAEFYSAFNTENKIEWYLEKMNKRAGGELLYLLDYFANYLTNQEADVQTKGANLLANKAKNDPNPTTRVSAYLALKRLDKVKGLKEILQEIRSAEKDKEALNYYDMIKE</sequence>
<evidence type="ECO:0000259" key="12">
    <source>
        <dbReference type="Pfam" id="PF01433"/>
    </source>
</evidence>
<dbReference type="InterPro" id="IPR014782">
    <property type="entry name" value="Peptidase_M1_dom"/>
</dbReference>